<evidence type="ECO:0000313" key="3">
    <source>
        <dbReference type="Proteomes" id="UP000004550"/>
    </source>
</evidence>
<dbReference type="SUPFAM" id="SSF141371">
    <property type="entry name" value="PilZ domain-like"/>
    <property type="match status" value="1"/>
</dbReference>
<feature type="compositionally biased region" description="Basic and acidic residues" evidence="1">
    <location>
        <begin position="1"/>
        <end position="17"/>
    </location>
</feature>
<organism evidence="2 3">
    <name type="scientific">Sphingobium indicum (strain DSM 16412 / CCM 7286 / MTCC 6364 / B90A)</name>
    <dbReference type="NCBI Taxonomy" id="861109"/>
    <lineage>
        <taxon>Bacteria</taxon>
        <taxon>Pseudomonadati</taxon>
        <taxon>Pseudomonadota</taxon>
        <taxon>Alphaproteobacteria</taxon>
        <taxon>Sphingomonadales</taxon>
        <taxon>Sphingomonadaceae</taxon>
        <taxon>Sphingobium</taxon>
    </lineage>
</organism>
<evidence type="ECO:0000313" key="2">
    <source>
        <dbReference type="EMBL" id="APL94551.1"/>
    </source>
</evidence>
<dbReference type="Proteomes" id="UP000004550">
    <property type="component" value="Chromosome"/>
</dbReference>
<evidence type="ECO:0000256" key="1">
    <source>
        <dbReference type="SAM" id="MobiDB-lite"/>
    </source>
</evidence>
<feature type="region of interest" description="Disordered" evidence="1">
    <location>
        <begin position="1"/>
        <end position="20"/>
    </location>
</feature>
<dbReference type="AlphaFoldDB" id="A0A1L5BNR8"/>
<dbReference type="KEGG" id="sinb:SIDU_08580"/>
<protein>
    <recommendedName>
        <fullName evidence="4">PilZ domain-containing protein</fullName>
    </recommendedName>
</protein>
<sequence>MTEPLEKASDDKGAMMEKRRHPRQTVFKTALLYPVVEEANLSVENVSHAGLSGRCALSLGLHQQVHVSFDDASFRTAEVRWINGSQCGLLLEETLPWIPGEEPDPNAAPNRYQPRSLRLAVNFSATLVTSTPVLIGTIRNLSAEGMMIEVGGLSEGTRLLVKTRGLDIRMGRVQWSSGGMIGVFFETRRATTN</sequence>
<dbReference type="EMBL" id="CP013070">
    <property type="protein sequence ID" value="APL94551.1"/>
    <property type="molecule type" value="Genomic_DNA"/>
</dbReference>
<dbReference type="RefSeq" id="WP_007684660.1">
    <property type="nucleotide sequence ID" value="NZ_CP013070.1"/>
</dbReference>
<name>A0A1L5BNR8_SPHIB</name>
<reference evidence="2 3" key="1">
    <citation type="journal article" date="2012" name="J. Bacteriol.">
        <title>Genome sequence of Sphingobium indicum B90A, a hexachlorocyclohexane-degrading bacterium.</title>
        <authorList>
            <person name="Anand S."/>
            <person name="Sangwan N."/>
            <person name="Lata P."/>
            <person name="Kaur J."/>
            <person name="Dua A."/>
            <person name="Singh A.K."/>
            <person name="Verma M."/>
            <person name="Kaur J."/>
            <person name="Khurana J.P."/>
            <person name="Khurana P."/>
            <person name="Mathur S."/>
            <person name="Lal R."/>
        </authorList>
    </citation>
    <scope>NUCLEOTIDE SEQUENCE [LARGE SCALE GENOMIC DNA]</scope>
    <source>
        <strain evidence="3">DSM 16412 / CCM 7286 / MTCC 6364 / B90A</strain>
    </source>
</reference>
<gene>
    <name evidence="2" type="ORF">SIDU_08580</name>
</gene>
<proteinExistence type="predicted"/>
<evidence type="ECO:0008006" key="4">
    <source>
        <dbReference type="Google" id="ProtNLM"/>
    </source>
</evidence>
<accession>A0A1L5BNR8</accession>